<feature type="domain" description="Glycosyltransferase 2-like" evidence="2">
    <location>
        <begin position="44"/>
        <end position="221"/>
    </location>
</feature>
<feature type="region of interest" description="Disordered" evidence="1">
    <location>
        <begin position="1"/>
        <end position="21"/>
    </location>
</feature>
<dbReference type="InterPro" id="IPR001173">
    <property type="entry name" value="Glyco_trans_2-like"/>
</dbReference>
<keyword evidence="4" id="KW-1185">Reference proteome</keyword>
<evidence type="ECO:0000313" key="3">
    <source>
        <dbReference type="EMBL" id="VTR96444.1"/>
    </source>
</evidence>
<gene>
    <name evidence="3" type="ORF">SOIL9_12700</name>
</gene>
<dbReference type="AlphaFoldDB" id="A0A6P2D8H4"/>
<reference evidence="3 4" key="1">
    <citation type="submission" date="2019-05" db="EMBL/GenBank/DDBJ databases">
        <authorList>
            <consortium name="Science for Life Laboratories"/>
        </authorList>
    </citation>
    <scope>NUCLEOTIDE SEQUENCE [LARGE SCALE GENOMIC DNA]</scope>
    <source>
        <strain evidence="3">Soil9</strain>
    </source>
</reference>
<name>A0A6P2D8H4_9BACT</name>
<dbReference type="PANTHER" id="PTHR43179:SF7">
    <property type="entry name" value="RHAMNOSYLTRANSFERASE WBBL"/>
    <property type="match status" value="1"/>
</dbReference>
<dbReference type="Gene3D" id="3.90.550.10">
    <property type="entry name" value="Spore Coat Polysaccharide Biosynthesis Protein SpsA, Chain A"/>
    <property type="match status" value="1"/>
</dbReference>
<dbReference type="CDD" id="cd04186">
    <property type="entry name" value="GT_2_like_c"/>
    <property type="match status" value="1"/>
</dbReference>
<dbReference type="GO" id="GO:0016740">
    <property type="term" value="F:transferase activity"/>
    <property type="evidence" value="ECO:0007669"/>
    <property type="project" value="UniProtKB-KW"/>
</dbReference>
<evidence type="ECO:0000256" key="1">
    <source>
        <dbReference type="SAM" id="MobiDB-lite"/>
    </source>
</evidence>
<dbReference type="RefSeq" id="WP_162670730.1">
    <property type="nucleotide sequence ID" value="NZ_LR593886.1"/>
</dbReference>
<dbReference type="EMBL" id="LR593886">
    <property type="protein sequence ID" value="VTR96444.1"/>
    <property type="molecule type" value="Genomic_DNA"/>
</dbReference>
<keyword evidence="3" id="KW-0808">Transferase</keyword>
<dbReference type="SUPFAM" id="SSF53448">
    <property type="entry name" value="Nucleotide-diphospho-sugar transferases"/>
    <property type="match status" value="1"/>
</dbReference>
<dbReference type="KEGG" id="gms:SOIL9_12700"/>
<proteinExistence type="predicted"/>
<evidence type="ECO:0000313" key="4">
    <source>
        <dbReference type="Proteomes" id="UP000464178"/>
    </source>
</evidence>
<protein>
    <recommendedName>
        <fullName evidence="2">Glycosyltransferase 2-like domain-containing protein</fullName>
    </recommendedName>
</protein>
<dbReference type="InterPro" id="IPR029044">
    <property type="entry name" value="Nucleotide-diphossugar_trans"/>
</dbReference>
<organism evidence="3 4">
    <name type="scientific">Gemmata massiliana</name>
    <dbReference type="NCBI Taxonomy" id="1210884"/>
    <lineage>
        <taxon>Bacteria</taxon>
        <taxon>Pseudomonadati</taxon>
        <taxon>Planctomycetota</taxon>
        <taxon>Planctomycetia</taxon>
        <taxon>Gemmatales</taxon>
        <taxon>Gemmataceae</taxon>
        <taxon>Gemmata</taxon>
    </lineage>
</organism>
<dbReference type="Proteomes" id="UP000464178">
    <property type="component" value="Chromosome"/>
</dbReference>
<dbReference type="Pfam" id="PF00535">
    <property type="entry name" value="Glycos_transf_2"/>
    <property type="match status" value="1"/>
</dbReference>
<sequence length="364" mass="40208">MALAHSPDGTSPHAPVAAPGHGHELALTAPRRAPAPPATELAAVVVNFCQWQNTARLVRQLRRSAVVRTGTAQIQIIDNGSPAHPLASRVARLRGVSVRRYDANLGFAAAVNRGCRQSTGPWVLLLNPDITVPDGFLDDVLGRAARGDLPADVGVIGFRLLNRDGSPQPSTGPFPSLGRTLAGLCLPRARRKCHVNRRTVESPVEWATGGCLLVRRECFEQLNGLDESFFLYYEDVDFCRRAAANGWQVWFDPALQVTHHWPLHARRVPPPLRLVTRHALLTYTRRHWSGWQARLLSSAVWLEAGVRQLWAKVRGESDAARCFDQMRRLVSDVAAGRQQEAAERIRFAASFLHPIAAEQDGRTE</sequence>
<evidence type="ECO:0000259" key="2">
    <source>
        <dbReference type="Pfam" id="PF00535"/>
    </source>
</evidence>
<accession>A0A6P2D8H4</accession>
<dbReference type="PANTHER" id="PTHR43179">
    <property type="entry name" value="RHAMNOSYLTRANSFERASE WBBL"/>
    <property type="match status" value="1"/>
</dbReference>